<sequence length="111" mass="12243">MQPRAVHKSCIDEAGSNCLVGEKETNHNSARRPFRERRGSFGHKEPAVLVSLRPNSGFLFPAEIAVGVGGRRQWLLREKAIRASFEAGASCTQTKNWWAASPSDAIPKHCD</sequence>
<protein>
    <submittedName>
        <fullName evidence="1">Uncharacterized protein</fullName>
    </submittedName>
</protein>
<evidence type="ECO:0000313" key="1">
    <source>
        <dbReference type="EMBL" id="CAD8540935.1"/>
    </source>
</evidence>
<proteinExistence type="predicted"/>
<gene>
    <name evidence="1" type="ORF">CLEP1334_LOCUS16221</name>
</gene>
<name>A0A7S0J4E7_9EUKA</name>
<accession>A0A7S0J4E7</accession>
<organism evidence="1">
    <name type="scientific">Calcidiscus leptoporus</name>
    <dbReference type="NCBI Taxonomy" id="127549"/>
    <lineage>
        <taxon>Eukaryota</taxon>
        <taxon>Haptista</taxon>
        <taxon>Haptophyta</taxon>
        <taxon>Prymnesiophyceae</taxon>
        <taxon>Coccolithales</taxon>
        <taxon>Calcidiscaceae</taxon>
        <taxon>Calcidiscus</taxon>
    </lineage>
</organism>
<reference evidence="1" key="1">
    <citation type="submission" date="2021-01" db="EMBL/GenBank/DDBJ databases">
        <authorList>
            <person name="Corre E."/>
            <person name="Pelletier E."/>
            <person name="Niang G."/>
            <person name="Scheremetjew M."/>
            <person name="Finn R."/>
            <person name="Kale V."/>
            <person name="Holt S."/>
            <person name="Cochrane G."/>
            <person name="Meng A."/>
            <person name="Brown T."/>
            <person name="Cohen L."/>
        </authorList>
    </citation>
    <scope>NUCLEOTIDE SEQUENCE</scope>
    <source>
        <strain evidence="1">RCC1130</strain>
    </source>
</reference>
<dbReference type="AlphaFoldDB" id="A0A7S0J4E7"/>
<dbReference type="EMBL" id="HBER01032257">
    <property type="protein sequence ID" value="CAD8540935.1"/>
    <property type="molecule type" value="Transcribed_RNA"/>
</dbReference>